<evidence type="ECO:0000313" key="1">
    <source>
        <dbReference type="EMBL" id="NSB17467.1"/>
    </source>
</evidence>
<dbReference type="EMBL" id="JABTDW010000001">
    <property type="protein sequence ID" value="NSB17467.1"/>
    <property type="molecule type" value="Genomic_DNA"/>
</dbReference>
<dbReference type="RefSeq" id="WP_077855435.1">
    <property type="nucleotide sequence ID" value="NZ_JABTDW010000001.1"/>
</dbReference>
<proteinExistence type="predicted"/>
<gene>
    <name evidence="1" type="ORF">BCD95_005726</name>
</gene>
<dbReference type="Proteomes" id="UP000822184">
    <property type="component" value="Unassembled WGS sequence"/>
</dbReference>
<comment type="caution">
    <text evidence="1">The sequence shown here is derived from an EMBL/GenBank/DDBJ whole genome shotgun (WGS) entry which is preliminary data.</text>
</comment>
<reference evidence="1" key="1">
    <citation type="submission" date="2020-06" db="EMBL/GenBank/DDBJ databases">
        <title>Genomic insights into acetone-butanol-ethanol (ABE) fermentation by sequencing solventogenic clostridia strains.</title>
        <authorList>
            <person name="Brown S."/>
        </authorList>
    </citation>
    <scope>NUCLEOTIDE SEQUENCE</scope>
    <source>
        <strain evidence="1">DJ123</strain>
    </source>
</reference>
<name>A0AAE5LSS4_CLOBE</name>
<accession>A0AAE5LSS4</accession>
<evidence type="ECO:0000313" key="2">
    <source>
        <dbReference type="Proteomes" id="UP000822184"/>
    </source>
</evidence>
<organism evidence="1 2">
    <name type="scientific">Clostridium beijerinckii</name>
    <name type="common">Clostridium MP</name>
    <dbReference type="NCBI Taxonomy" id="1520"/>
    <lineage>
        <taxon>Bacteria</taxon>
        <taxon>Bacillati</taxon>
        <taxon>Bacillota</taxon>
        <taxon>Clostridia</taxon>
        <taxon>Eubacteriales</taxon>
        <taxon>Clostridiaceae</taxon>
        <taxon>Clostridium</taxon>
    </lineage>
</organism>
<protein>
    <submittedName>
        <fullName evidence="1">Uncharacterized protein</fullName>
    </submittedName>
</protein>
<sequence>MTDRDKEDKTLMRIVEVNQFNEDMELIQKYSALIRNILIKMTVQKDFYMDELWESRHIINCIIGYSQIIRKNDSKSARNYLRTCSASGYTLELCNNMSKELKEILDKDNYWNEEIDKTK</sequence>
<dbReference type="AlphaFoldDB" id="A0AAE5LSS4"/>